<dbReference type="GO" id="GO:0005243">
    <property type="term" value="F:gap junction channel activity"/>
    <property type="evidence" value="ECO:0007669"/>
    <property type="project" value="TreeGrafter"/>
</dbReference>
<evidence type="ECO:0000256" key="5">
    <source>
        <dbReference type="ARBA" id="ARBA00022692"/>
    </source>
</evidence>
<dbReference type="PANTHER" id="PTHR11893">
    <property type="entry name" value="INNEXIN"/>
    <property type="match status" value="1"/>
</dbReference>
<evidence type="ECO:0000256" key="6">
    <source>
        <dbReference type="ARBA" id="ARBA00022868"/>
    </source>
</evidence>
<dbReference type="GO" id="GO:0005921">
    <property type="term" value="C:gap junction"/>
    <property type="evidence" value="ECO:0007669"/>
    <property type="project" value="UniProtKB-SubCell"/>
</dbReference>
<dbReference type="Proteomes" id="UP000807504">
    <property type="component" value="Unassembled WGS sequence"/>
</dbReference>
<sequence length="372" mass="43712">MLDIFSDFDEYIEIDYTYNDNNVFRLHYKATVIILFGFTVLLGCSQYFGDPIDCIHGEDVPENVMKSYCWIHSTFTLPDAYDKRVGIDVPHPGIDKHTPGENKRYHAYYQWVIFLLFFQALLFYVPRYIWEAVDDGKIKSLTQDVGPGVLQPDDRAECRMLLVDYLKSHIGDHNEYLLIFTLLEMYNFLNVVGQIYIMDLLFGREFTTFGIDVLRFTNMDQENRTDPMIKVFPRMTKCTFHSFGFSGDVQKHDALCILPINVLNEKLYVFLWFWFVVLAALSAGMLVFRFVTILWPAARTYVLKQKCDFVDMTDLNFVMKHIKVGDWFVLHLLTKNVDFFYFKEVIHDFANELKEDAKLNRKGSLEDYKALP</sequence>
<evidence type="ECO:0000313" key="13">
    <source>
        <dbReference type="EMBL" id="KAF8796851.1"/>
    </source>
</evidence>
<gene>
    <name evidence="12" type="primary">inx</name>
    <name evidence="13" type="ORF">HNY73_001184</name>
</gene>
<reference evidence="13" key="2">
    <citation type="submission" date="2020-06" db="EMBL/GenBank/DDBJ databases">
        <authorList>
            <person name="Sheffer M."/>
        </authorList>
    </citation>
    <scope>NUCLEOTIDE SEQUENCE</scope>
</reference>
<protein>
    <recommendedName>
        <fullName evidence="12">Innexin</fullName>
    </recommendedName>
</protein>
<evidence type="ECO:0000256" key="9">
    <source>
        <dbReference type="ARBA" id="ARBA00023065"/>
    </source>
</evidence>
<evidence type="ECO:0000256" key="3">
    <source>
        <dbReference type="ARBA" id="ARBA00022448"/>
    </source>
</evidence>
<keyword evidence="4" id="KW-1003">Cell membrane</keyword>
<evidence type="ECO:0000256" key="11">
    <source>
        <dbReference type="ARBA" id="ARBA00023303"/>
    </source>
</evidence>
<dbReference type="GO" id="GO:0034220">
    <property type="term" value="P:monoatomic ion transmembrane transport"/>
    <property type="evidence" value="ECO:0007669"/>
    <property type="project" value="UniProtKB-KW"/>
</dbReference>
<dbReference type="PROSITE" id="PS51013">
    <property type="entry name" value="PANNEXIN"/>
    <property type="match status" value="1"/>
</dbReference>
<dbReference type="PANTHER" id="PTHR11893:SF41">
    <property type="entry name" value="INNEXIN INX2"/>
    <property type="match status" value="1"/>
</dbReference>
<comment type="subcellular location">
    <subcellularLocation>
        <location evidence="1">Cell junction</location>
        <location evidence="1">Gap junction</location>
    </subcellularLocation>
    <subcellularLocation>
        <location evidence="2 12">Cell membrane</location>
        <topology evidence="2 12">Multi-pass membrane protein</topology>
    </subcellularLocation>
</comment>
<accession>A0A8T0G0W8</accession>
<evidence type="ECO:0000256" key="7">
    <source>
        <dbReference type="ARBA" id="ARBA00022949"/>
    </source>
</evidence>
<keyword evidence="8 12" id="KW-1133">Transmembrane helix</keyword>
<evidence type="ECO:0000313" key="14">
    <source>
        <dbReference type="Proteomes" id="UP000807504"/>
    </source>
</evidence>
<evidence type="ECO:0000256" key="8">
    <source>
        <dbReference type="ARBA" id="ARBA00022989"/>
    </source>
</evidence>
<dbReference type="InterPro" id="IPR000990">
    <property type="entry name" value="Innexin"/>
</dbReference>
<keyword evidence="3 12" id="KW-0813">Transport</keyword>
<dbReference type="GO" id="GO:0005886">
    <property type="term" value="C:plasma membrane"/>
    <property type="evidence" value="ECO:0007669"/>
    <property type="project" value="UniProtKB-SubCell"/>
</dbReference>
<comment type="caution">
    <text evidence="13">The sequence shown here is derived from an EMBL/GenBank/DDBJ whole genome shotgun (WGS) entry which is preliminary data.</text>
</comment>
<dbReference type="OrthoDB" id="5867527at2759"/>
<dbReference type="PRINTS" id="PR01262">
    <property type="entry name" value="INNEXIN"/>
</dbReference>
<organism evidence="13 14">
    <name type="scientific">Argiope bruennichi</name>
    <name type="common">Wasp spider</name>
    <name type="synonym">Aranea bruennichi</name>
    <dbReference type="NCBI Taxonomy" id="94029"/>
    <lineage>
        <taxon>Eukaryota</taxon>
        <taxon>Metazoa</taxon>
        <taxon>Ecdysozoa</taxon>
        <taxon>Arthropoda</taxon>
        <taxon>Chelicerata</taxon>
        <taxon>Arachnida</taxon>
        <taxon>Araneae</taxon>
        <taxon>Araneomorphae</taxon>
        <taxon>Entelegynae</taxon>
        <taxon>Araneoidea</taxon>
        <taxon>Araneidae</taxon>
        <taxon>Argiope</taxon>
    </lineage>
</organism>
<keyword evidence="11 12" id="KW-0407">Ion channel</keyword>
<proteinExistence type="inferred from homology"/>
<feature type="transmembrane region" description="Helical" evidence="12">
    <location>
        <begin position="108"/>
        <end position="130"/>
    </location>
</feature>
<dbReference type="EMBL" id="JABXBU010000001">
    <property type="protein sequence ID" value="KAF8796851.1"/>
    <property type="molecule type" value="Genomic_DNA"/>
</dbReference>
<evidence type="ECO:0000256" key="10">
    <source>
        <dbReference type="ARBA" id="ARBA00023136"/>
    </source>
</evidence>
<feature type="transmembrane region" description="Helical" evidence="12">
    <location>
        <begin position="30"/>
        <end position="48"/>
    </location>
</feature>
<name>A0A8T0G0W8_ARGBR</name>
<keyword evidence="10 12" id="KW-0472">Membrane</keyword>
<dbReference type="OMA" id="RDYCLIE"/>
<keyword evidence="6" id="KW-0303">Gap junction</keyword>
<evidence type="ECO:0000256" key="12">
    <source>
        <dbReference type="RuleBase" id="RU010713"/>
    </source>
</evidence>
<feature type="transmembrane region" description="Helical" evidence="12">
    <location>
        <begin position="271"/>
        <end position="295"/>
    </location>
</feature>
<keyword evidence="14" id="KW-1185">Reference proteome</keyword>
<dbReference type="GO" id="GO:0007602">
    <property type="term" value="P:phototransduction"/>
    <property type="evidence" value="ECO:0007669"/>
    <property type="project" value="TreeGrafter"/>
</dbReference>
<keyword evidence="7" id="KW-0965">Cell junction</keyword>
<keyword evidence="5 12" id="KW-0812">Transmembrane</keyword>
<evidence type="ECO:0000256" key="2">
    <source>
        <dbReference type="ARBA" id="ARBA00004651"/>
    </source>
</evidence>
<evidence type="ECO:0000256" key="4">
    <source>
        <dbReference type="ARBA" id="ARBA00022475"/>
    </source>
</evidence>
<dbReference type="Pfam" id="PF00876">
    <property type="entry name" value="Innexin"/>
    <property type="match status" value="1"/>
</dbReference>
<keyword evidence="9 12" id="KW-0406">Ion transport</keyword>
<dbReference type="AlphaFoldDB" id="A0A8T0G0W8"/>
<comment type="function">
    <text evidence="12">Structural component of the gap junctions.</text>
</comment>
<reference evidence="13" key="1">
    <citation type="journal article" date="2020" name="bioRxiv">
        <title>Chromosome-level reference genome of the European wasp spider Argiope bruennichi: a resource for studies on range expansion and evolutionary adaptation.</title>
        <authorList>
            <person name="Sheffer M.M."/>
            <person name="Hoppe A."/>
            <person name="Krehenwinkel H."/>
            <person name="Uhl G."/>
            <person name="Kuss A.W."/>
            <person name="Jensen L."/>
            <person name="Jensen C."/>
            <person name="Gillespie R.G."/>
            <person name="Hoff K.J."/>
            <person name="Prost S."/>
        </authorList>
    </citation>
    <scope>NUCLEOTIDE SEQUENCE</scope>
</reference>
<evidence type="ECO:0000256" key="1">
    <source>
        <dbReference type="ARBA" id="ARBA00004610"/>
    </source>
</evidence>
<comment type="similarity">
    <text evidence="12">Belongs to the pannexin family.</text>
</comment>
<feature type="transmembrane region" description="Helical" evidence="12">
    <location>
        <begin position="176"/>
        <end position="197"/>
    </location>
</feature>